<dbReference type="InterPro" id="IPR052733">
    <property type="entry name" value="Chloroplast_QOR"/>
</dbReference>
<dbReference type="AlphaFoldDB" id="W9JG48"/>
<evidence type="ECO:0000313" key="1">
    <source>
        <dbReference type="EMBL" id="EWZ28650.1"/>
    </source>
</evidence>
<gene>
    <name evidence="1" type="ORF">FOZG_17655</name>
</gene>
<dbReference type="InterPro" id="IPR036291">
    <property type="entry name" value="NAD(P)-bd_dom_sf"/>
</dbReference>
<dbReference type="Proteomes" id="UP000030766">
    <property type="component" value="Unassembled WGS sequence"/>
</dbReference>
<dbReference type="GO" id="GO:0016491">
    <property type="term" value="F:oxidoreductase activity"/>
    <property type="evidence" value="ECO:0007669"/>
    <property type="project" value="InterPro"/>
</dbReference>
<name>W9JG48_FUSOX</name>
<dbReference type="HOGENOM" id="CLU_026673_3_3_1"/>
<dbReference type="InterPro" id="IPR020843">
    <property type="entry name" value="ER"/>
</dbReference>
<accession>W9JG48</accession>
<proteinExistence type="predicted"/>
<dbReference type="VEuPathDB" id="FungiDB:FOZG_17655"/>
<protein>
    <submittedName>
        <fullName evidence="1">Uncharacterized protein</fullName>
    </submittedName>
</protein>
<reference evidence="1" key="2">
    <citation type="submission" date="2012-06" db="EMBL/GenBank/DDBJ databases">
        <title>Annotation of the Genome Sequence of Fusarium oxysporum Fo47.</title>
        <authorList>
            <consortium name="The Broad Institute Genomics Platform"/>
            <person name="Ma L.-J."/>
            <person name="Corby-Kistler H."/>
            <person name="Broz K."/>
            <person name="Gale L.R."/>
            <person name="Jonkers W."/>
            <person name="O'Donnell K."/>
            <person name="Ploetz R."/>
            <person name="Steinberg C."/>
            <person name="Schwartz D.C."/>
            <person name="VanEtten H."/>
            <person name="Zhou S."/>
            <person name="Young S.K."/>
            <person name="Zeng Q."/>
            <person name="Gargeya S."/>
            <person name="Fitzgerald M."/>
            <person name="Abouelleil A."/>
            <person name="Alvarado L."/>
            <person name="Chapman S.B."/>
            <person name="Gainer-Dewar J."/>
            <person name="Goldberg J."/>
            <person name="Griggs A."/>
            <person name="Gujja S."/>
            <person name="Hansen M."/>
            <person name="Howarth C."/>
            <person name="Imamovic A."/>
            <person name="Ireland A."/>
            <person name="Larimer J."/>
            <person name="McCowan C."/>
            <person name="Murphy C."/>
            <person name="Pearson M."/>
            <person name="Poon T.W."/>
            <person name="Priest M."/>
            <person name="Roberts A."/>
            <person name="Saif S."/>
            <person name="Shea T."/>
            <person name="Sykes S."/>
            <person name="Wortman J."/>
            <person name="Nusbaum C."/>
            <person name="Birren B."/>
        </authorList>
    </citation>
    <scope>NUCLEOTIDE SEQUENCE</scope>
    <source>
        <strain evidence="1">Fo47</strain>
    </source>
</reference>
<dbReference type="CDD" id="cd08267">
    <property type="entry name" value="MDR1"/>
    <property type="match status" value="1"/>
</dbReference>
<dbReference type="SUPFAM" id="SSF51735">
    <property type="entry name" value="NAD(P)-binding Rossmann-fold domains"/>
    <property type="match status" value="1"/>
</dbReference>
<dbReference type="InterPro" id="IPR013154">
    <property type="entry name" value="ADH-like_N"/>
</dbReference>
<dbReference type="PANTHER" id="PTHR44013:SF1">
    <property type="entry name" value="ZINC-TYPE ALCOHOL DEHYDROGENASE-LIKE PROTEIN C16A3.02C"/>
    <property type="match status" value="1"/>
</dbReference>
<dbReference type="Gene3D" id="3.90.180.10">
    <property type="entry name" value="Medium-chain alcohol dehydrogenases, catalytic domain"/>
    <property type="match status" value="1"/>
</dbReference>
<dbReference type="PANTHER" id="PTHR44013">
    <property type="entry name" value="ZINC-TYPE ALCOHOL DEHYDROGENASE-LIKE PROTEIN C16A3.02C"/>
    <property type="match status" value="1"/>
</dbReference>
<dbReference type="SUPFAM" id="SSF50129">
    <property type="entry name" value="GroES-like"/>
    <property type="match status" value="1"/>
</dbReference>
<dbReference type="Gene3D" id="3.40.50.720">
    <property type="entry name" value="NAD(P)-binding Rossmann-like Domain"/>
    <property type="match status" value="1"/>
</dbReference>
<dbReference type="Pfam" id="PF08240">
    <property type="entry name" value="ADH_N"/>
    <property type="match status" value="1"/>
</dbReference>
<dbReference type="Pfam" id="PF13602">
    <property type="entry name" value="ADH_zinc_N_2"/>
    <property type="match status" value="1"/>
</dbReference>
<dbReference type="SMART" id="SM00829">
    <property type="entry name" value="PKS_ER"/>
    <property type="match status" value="1"/>
</dbReference>
<organism evidence="1">
    <name type="scientific">Fusarium oxysporum Fo47</name>
    <dbReference type="NCBI Taxonomy" id="660027"/>
    <lineage>
        <taxon>Eukaryota</taxon>
        <taxon>Fungi</taxon>
        <taxon>Dikarya</taxon>
        <taxon>Ascomycota</taxon>
        <taxon>Pezizomycotina</taxon>
        <taxon>Sordariomycetes</taxon>
        <taxon>Hypocreomycetidae</taxon>
        <taxon>Hypocreales</taxon>
        <taxon>Nectriaceae</taxon>
        <taxon>Fusarium</taxon>
        <taxon>Fusarium oxysporum species complex</taxon>
    </lineage>
</organism>
<reference evidence="1" key="1">
    <citation type="submission" date="2011-06" db="EMBL/GenBank/DDBJ databases">
        <title>The Genome Sequence of Fusarium oxysporum Fo47.</title>
        <authorList>
            <consortium name="The Broad Institute Genome Sequencing Platform"/>
            <person name="Ma L.-J."/>
            <person name="Gale L.R."/>
            <person name="Schwartz D.C."/>
            <person name="Zhou S."/>
            <person name="Corby-Kistler H."/>
            <person name="Young S.K."/>
            <person name="Zeng Q."/>
            <person name="Gargeya S."/>
            <person name="Fitzgerald M."/>
            <person name="Haas B."/>
            <person name="Abouelleil A."/>
            <person name="Alvarado L."/>
            <person name="Arachchi H.M."/>
            <person name="Berlin A."/>
            <person name="Brown A."/>
            <person name="Chapman S.B."/>
            <person name="Chen Z."/>
            <person name="Dunbar C."/>
            <person name="Freedman E."/>
            <person name="Gearin G."/>
            <person name="Gellesch M."/>
            <person name="Goldberg J."/>
            <person name="Griggs A."/>
            <person name="Gujja S."/>
            <person name="Heiman D."/>
            <person name="Howarth C."/>
            <person name="Larson L."/>
            <person name="Lui A."/>
            <person name="MacDonald P.J.P."/>
            <person name="Mehta T."/>
            <person name="Montmayeur A."/>
            <person name="Murphy C."/>
            <person name="Neiman D."/>
            <person name="Pearson M."/>
            <person name="Priest M."/>
            <person name="Roberts A."/>
            <person name="Saif S."/>
            <person name="Shea T."/>
            <person name="Shenoy N."/>
            <person name="Sisk P."/>
            <person name="Stolte C."/>
            <person name="Sykes S."/>
            <person name="Wortman J."/>
            <person name="Nusbaum C."/>
            <person name="Birren B."/>
        </authorList>
    </citation>
    <scope>NUCLEOTIDE SEQUENCE [LARGE SCALE GENOMIC DNA]</scope>
    <source>
        <strain evidence="1">Fo47</strain>
    </source>
</reference>
<dbReference type="InterPro" id="IPR011032">
    <property type="entry name" value="GroES-like_sf"/>
</dbReference>
<sequence>MAAQDTPKMRFYQLIGPGPIAQTLKLTTATRPSTESLERNQVLIEVAVASINPADYKIPELGFVAKTMMPFPKTPGMDFGGRVVAMGPDIPHIKTGDRVIGRMNPLNSTGSLSEYVVATYDDVAVLPETVPLDQAGAAATAALTAYQSIVPFVKMGDKIFINGGSGGTGTFGIQIAKALGCHVTVSCSTAKVSLCRDLGADEIIDYKTTDVTAALCGKGKVFALAVDNVGNSPANLFPNTKNFLLSEGKFKFVGGAVSFGVVKNILPGILLPSLLGGSNHKFEVFATKNSHEDLAQISAWMGEGKLKTVIDSTFAFEDVLKAYEKLKQGSSGGKILVRVREGKHEIGIVRDELK</sequence>
<dbReference type="EMBL" id="JH717920">
    <property type="protein sequence ID" value="EWZ28650.1"/>
    <property type="molecule type" value="Genomic_DNA"/>
</dbReference>